<reference evidence="1 2" key="1">
    <citation type="submission" date="2019-04" db="EMBL/GenBank/DDBJ databases">
        <authorList>
            <person name="Dong K."/>
        </authorList>
    </citation>
    <scope>NUCLEOTIDE SEQUENCE [LARGE SCALE GENOMIC DNA]</scope>
    <source>
        <strain evidence="2">dk3543</strain>
    </source>
</reference>
<sequence>MTVEWTASERQIALAAEEFEGEERRLIDTFLHNRRRARFEAEPVTVDDLRRLTEIPEEDRKPYGTVREGWRFGHLSRSGAIVSPWSPSLEWPREGVRAVCTPTSERAAPDDGRVFHGHHDAAPVQLCSCGVYYAKSLAYLVHHYGGMWPDVFYQVQAWGGDELSPEDRHETAGERRARYVRVKPGGRMLVGPVAPRRGGGKRRTGAYTANLLRHHYGARVEVVKADGAVNVPPMRAWLYTLSKRYPLA</sequence>
<proteinExistence type="predicted"/>
<name>A0A4U2YIP0_9ACTN</name>
<dbReference type="EMBL" id="SZPY01000004">
    <property type="protein sequence ID" value="TKI60750.1"/>
    <property type="molecule type" value="Genomic_DNA"/>
</dbReference>
<protein>
    <submittedName>
        <fullName evidence="1">Uncharacterized protein</fullName>
    </submittedName>
</protein>
<evidence type="ECO:0000313" key="1">
    <source>
        <dbReference type="EMBL" id="TKI60750.1"/>
    </source>
</evidence>
<gene>
    <name evidence="1" type="ORF">FC770_14655</name>
</gene>
<keyword evidence="2" id="KW-1185">Reference proteome</keyword>
<organism evidence="1 2">
    <name type="scientific">Nocardioides jishulii</name>
    <dbReference type="NCBI Taxonomy" id="2575440"/>
    <lineage>
        <taxon>Bacteria</taxon>
        <taxon>Bacillati</taxon>
        <taxon>Actinomycetota</taxon>
        <taxon>Actinomycetes</taxon>
        <taxon>Propionibacteriales</taxon>
        <taxon>Nocardioidaceae</taxon>
        <taxon>Nocardioides</taxon>
    </lineage>
</organism>
<comment type="caution">
    <text evidence="1">The sequence shown here is derived from an EMBL/GenBank/DDBJ whole genome shotgun (WGS) entry which is preliminary data.</text>
</comment>
<dbReference type="Proteomes" id="UP000307808">
    <property type="component" value="Unassembled WGS sequence"/>
</dbReference>
<dbReference type="AlphaFoldDB" id="A0A4U2YIP0"/>
<dbReference type="RefSeq" id="WP_137067057.1">
    <property type="nucleotide sequence ID" value="NZ_CP040748.1"/>
</dbReference>
<accession>A0A4U2YIP0</accession>
<evidence type="ECO:0000313" key="2">
    <source>
        <dbReference type="Proteomes" id="UP000307808"/>
    </source>
</evidence>